<name>A0AAE3UBB2_9BACT</name>
<gene>
    <name evidence="1" type="ORF">QNI16_27135</name>
</gene>
<organism evidence="1 2">
    <name type="scientific">Xanthocytophaga flava</name>
    <dbReference type="NCBI Taxonomy" id="3048013"/>
    <lineage>
        <taxon>Bacteria</taxon>
        <taxon>Pseudomonadati</taxon>
        <taxon>Bacteroidota</taxon>
        <taxon>Cytophagia</taxon>
        <taxon>Cytophagales</taxon>
        <taxon>Rhodocytophagaceae</taxon>
        <taxon>Xanthocytophaga</taxon>
    </lineage>
</organism>
<dbReference type="PROSITE" id="PS51257">
    <property type="entry name" value="PROKAR_LIPOPROTEIN"/>
    <property type="match status" value="1"/>
</dbReference>
<proteinExistence type="predicted"/>
<sequence length="137" mass="15988">MDKPFIMSKFLIVILFFLLSCQLDSEKKPSFISAGAGFSVSLENISNNSMDVLLEKLRDQMEDTLQMGYPFLRAKFNKYALFTIRNDSTHPFFIWSHDSLFFYDISLVHERNTSRTASLEIMEPFTTPVKKKHLYVK</sequence>
<reference evidence="1" key="1">
    <citation type="submission" date="2023-05" db="EMBL/GenBank/DDBJ databases">
        <authorList>
            <person name="Zhang X."/>
        </authorList>
    </citation>
    <scope>NUCLEOTIDE SEQUENCE</scope>
    <source>
        <strain evidence="1">YF14B1</strain>
    </source>
</reference>
<dbReference type="AlphaFoldDB" id="A0AAE3UBB2"/>
<accession>A0AAE3UBB2</accession>
<dbReference type="Proteomes" id="UP001241110">
    <property type="component" value="Unassembled WGS sequence"/>
</dbReference>
<evidence type="ECO:0000313" key="1">
    <source>
        <dbReference type="EMBL" id="MDJ1484203.1"/>
    </source>
</evidence>
<comment type="caution">
    <text evidence="1">The sequence shown here is derived from an EMBL/GenBank/DDBJ whole genome shotgun (WGS) entry which is preliminary data.</text>
</comment>
<protein>
    <recommendedName>
        <fullName evidence="3">Lipoprotein</fullName>
    </recommendedName>
</protein>
<dbReference type="EMBL" id="JASJOS010000014">
    <property type="protein sequence ID" value="MDJ1484203.1"/>
    <property type="molecule type" value="Genomic_DNA"/>
</dbReference>
<evidence type="ECO:0000313" key="2">
    <source>
        <dbReference type="Proteomes" id="UP001241110"/>
    </source>
</evidence>
<evidence type="ECO:0008006" key="3">
    <source>
        <dbReference type="Google" id="ProtNLM"/>
    </source>
</evidence>
<dbReference type="RefSeq" id="WP_313985201.1">
    <property type="nucleotide sequence ID" value="NZ_JASJOS010000014.1"/>
</dbReference>